<evidence type="ECO:0000256" key="4">
    <source>
        <dbReference type="PROSITE-ProRule" id="PRU00175"/>
    </source>
</evidence>
<evidence type="ECO:0000256" key="1">
    <source>
        <dbReference type="ARBA" id="ARBA00006672"/>
    </source>
</evidence>
<evidence type="ECO:0000313" key="9">
    <source>
        <dbReference type="Proteomes" id="UP000663881"/>
    </source>
</evidence>
<dbReference type="SMART" id="SM00238">
    <property type="entry name" value="BIR"/>
    <property type="match status" value="5"/>
</dbReference>
<dbReference type="SUPFAM" id="SSF57924">
    <property type="entry name" value="Inhibitor of apoptosis (IAP) repeat"/>
    <property type="match status" value="5"/>
</dbReference>
<dbReference type="Pfam" id="PF00653">
    <property type="entry name" value="BIR"/>
    <property type="match status" value="5"/>
</dbReference>
<dbReference type="InterPro" id="IPR050784">
    <property type="entry name" value="IAP"/>
</dbReference>
<evidence type="ECO:0000313" key="8">
    <source>
        <dbReference type="EMBL" id="CAF4028218.1"/>
    </source>
</evidence>
<dbReference type="GO" id="GO:0005737">
    <property type="term" value="C:cytoplasm"/>
    <property type="evidence" value="ECO:0007669"/>
    <property type="project" value="TreeGrafter"/>
</dbReference>
<dbReference type="Gene3D" id="1.10.1170.10">
    <property type="entry name" value="Inhibitor Of Apoptosis Protein (2mihbC-IAP-1), Chain A"/>
    <property type="match status" value="5"/>
</dbReference>
<dbReference type="GO" id="GO:0051726">
    <property type="term" value="P:regulation of cell cycle"/>
    <property type="evidence" value="ECO:0007669"/>
    <property type="project" value="TreeGrafter"/>
</dbReference>
<dbReference type="EMBL" id="CAJOAY010003552">
    <property type="protein sequence ID" value="CAF4028218.1"/>
    <property type="molecule type" value="Genomic_DNA"/>
</dbReference>
<evidence type="ECO:0000256" key="3">
    <source>
        <dbReference type="ARBA" id="ARBA00022833"/>
    </source>
</evidence>
<dbReference type="CDD" id="cd00022">
    <property type="entry name" value="BIR"/>
    <property type="match status" value="2"/>
</dbReference>
<dbReference type="PANTHER" id="PTHR10044:SF139">
    <property type="entry name" value="DEATH-ASSOCIATED INHIBITOR OF APOPTOSIS 2"/>
    <property type="match status" value="1"/>
</dbReference>
<dbReference type="InterPro" id="IPR001370">
    <property type="entry name" value="BIR_rpt"/>
</dbReference>
<dbReference type="PANTHER" id="PTHR10044">
    <property type="entry name" value="INHIBITOR OF APOPTOSIS"/>
    <property type="match status" value="1"/>
</dbReference>
<evidence type="ECO:0000313" key="7">
    <source>
        <dbReference type="EMBL" id="CAF1028763.1"/>
    </source>
</evidence>
<proteinExistence type="inferred from homology"/>
<dbReference type="GO" id="GO:0008270">
    <property type="term" value="F:zinc ion binding"/>
    <property type="evidence" value="ECO:0007669"/>
    <property type="project" value="UniProtKB-KW"/>
</dbReference>
<dbReference type="Pfam" id="PF13920">
    <property type="entry name" value="zf-C3HC4_3"/>
    <property type="match status" value="1"/>
</dbReference>
<dbReference type="InterPro" id="IPR001841">
    <property type="entry name" value="Znf_RING"/>
</dbReference>
<dbReference type="Proteomes" id="UP000663881">
    <property type="component" value="Unassembled WGS sequence"/>
</dbReference>
<dbReference type="PROSITE" id="PS50143">
    <property type="entry name" value="BIR_REPEAT_2"/>
    <property type="match status" value="5"/>
</dbReference>
<accession>A0A819QNH6</accession>
<dbReference type="GO" id="GO:0005634">
    <property type="term" value="C:nucleus"/>
    <property type="evidence" value="ECO:0007669"/>
    <property type="project" value="TreeGrafter"/>
</dbReference>
<dbReference type="GO" id="GO:0043066">
    <property type="term" value="P:negative regulation of apoptotic process"/>
    <property type="evidence" value="ECO:0007669"/>
    <property type="project" value="TreeGrafter"/>
</dbReference>
<dbReference type="InterPro" id="IPR013083">
    <property type="entry name" value="Znf_RING/FYVE/PHD"/>
</dbReference>
<dbReference type="Gene3D" id="3.30.40.10">
    <property type="entry name" value="Zinc/RING finger domain, C3HC4 (zinc finger)"/>
    <property type="match status" value="1"/>
</dbReference>
<keyword evidence="2 4" id="KW-0863">Zinc-finger</keyword>
<keyword evidence="3" id="KW-0862">Zinc</keyword>
<evidence type="ECO:0000256" key="2">
    <source>
        <dbReference type="ARBA" id="ARBA00022771"/>
    </source>
</evidence>
<dbReference type="GO" id="GO:0043027">
    <property type="term" value="F:cysteine-type endopeptidase inhibitor activity involved in apoptotic process"/>
    <property type="evidence" value="ECO:0007669"/>
    <property type="project" value="TreeGrafter"/>
</dbReference>
<dbReference type="PROSITE" id="PS50089">
    <property type="entry name" value="ZF_RING_2"/>
    <property type="match status" value="1"/>
</dbReference>
<feature type="coiled-coil region" evidence="5">
    <location>
        <begin position="489"/>
        <end position="516"/>
    </location>
</feature>
<dbReference type="Proteomes" id="UP000663891">
    <property type="component" value="Unassembled WGS sequence"/>
</dbReference>
<dbReference type="OrthoDB" id="5855668at2759"/>
<name>A0A819QNH6_9BILA</name>
<keyword evidence="5" id="KW-0175">Coiled coil</keyword>
<keyword evidence="2 4" id="KW-0479">Metal-binding</keyword>
<feature type="domain" description="RING-type" evidence="6">
    <location>
        <begin position="714"/>
        <end position="748"/>
    </location>
</feature>
<sequence length="760" mass="85697">MNGFNDFIKSCPLDKSTQVSKGSNFSGVSKEQLSLKSNTANSIITSIVSALSKKSGIYTQNHLYAAGFQYTGYGDTARCKDCGLEVSGWTADMKPHIIHSKQRPECPFILSLKQSIISNKAFTSLATTTTRRIPIKTEPENPSKRQKIEPINSDISSNTLLETNLLKQVRLRTFSHWSRRTIPSTAQMIESGFFNCNVGDRVICIYCNLICQQWTPHSDDPCEVHKTLRPNCIYVTAKLIRPAASSIIIVNENSTSTTSNINSSTSTGLDPLRSNEIVFTAACNPAYTEIPKRHASFGLWPAENLPSIDDLVRAGFFYTGTKTIVTCFYCNGSLQNWGPNDNPMIEHARWFPHCAYAKQLCGDDLYRKIQESIRAQQERARANELKEKTSISISPNSTLTINSQQLLIPDEDTLSRFVQKRLESPISQCLLDKKFELSIIKRCWEDQLRLKKEDFISGFDLSVAYSILQKQNEHIDDKKENIVIPSIKMKQIREQIQNQQNAISFIEERNKTIEREQSFIEWSQSSPSPVNMVTSGWFLDKTKSRDHTRCQYCNAEHHNWQPTDNPRFVHNQLSPYCSFLLSPNPMHPSSVSIKPLHEVLTREIIANELDQPTSDIIAPSFSPYGNPLTRKQSFSAFPGGQLQNMSALVQSGFYFTGNDTILQCYNCSGKVNDLHKFSSTEINAQHCSRFPNCHFAQLLPKQAGITSINNVNVCKWCLINPKELVVYSCQHRAVCKSCAQVINTCPVCGIVAKVFMTIPM</sequence>
<dbReference type="AlphaFoldDB" id="A0A819QNH6"/>
<evidence type="ECO:0000256" key="5">
    <source>
        <dbReference type="SAM" id="Coils"/>
    </source>
</evidence>
<organism evidence="8 9">
    <name type="scientific">Adineta steineri</name>
    <dbReference type="NCBI Taxonomy" id="433720"/>
    <lineage>
        <taxon>Eukaryota</taxon>
        <taxon>Metazoa</taxon>
        <taxon>Spiralia</taxon>
        <taxon>Gnathifera</taxon>
        <taxon>Rotifera</taxon>
        <taxon>Eurotatoria</taxon>
        <taxon>Bdelloidea</taxon>
        <taxon>Adinetida</taxon>
        <taxon>Adinetidae</taxon>
        <taxon>Adineta</taxon>
    </lineage>
</organism>
<comment type="caution">
    <text evidence="8">The sequence shown here is derived from an EMBL/GenBank/DDBJ whole genome shotgun (WGS) entry which is preliminary data.</text>
</comment>
<dbReference type="EMBL" id="CAJNON010000144">
    <property type="protein sequence ID" value="CAF1028763.1"/>
    <property type="molecule type" value="Genomic_DNA"/>
</dbReference>
<comment type="similarity">
    <text evidence="1">Belongs to the IAP family.</text>
</comment>
<evidence type="ECO:0000259" key="6">
    <source>
        <dbReference type="PROSITE" id="PS50089"/>
    </source>
</evidence>
<gene>
    <name evidence="8" type="ORF">OKA104_LOCUS31399</name>
    <name evidence="7" type="ORF">VCS650_LOCUS16208</name>
</gene>
<protein>
    <recommendedName>
        <fullName evidence="6">RING-type domain-containing protein</fullName>
    </recommendedName>
</protein>
<reference evidence="8" key="1">
    <citation type="submission" date="2021-02" db="EMBL/GenBank/DDBJ databases">
        <authorList>
            <person name="Nowell W R."/>
        </authorList>
    </citation>
    <scope>NUCLEOTIDE SEQUENCE</scope>
</reference>